<dbReference type="InterPro" id="IPR021151">
    <property type="entry name" value="GINS_A"/>
</dbReference>
<evidence type="ECO:0000256" key="2">
    <source>
        <dbReference type="ARBA" id="ARBA00006343"/>
    </source>
</evidence>
<dbReference type="PANTHER" id="PTHR22768:SF0">
    <property type="entry name" value="DNA REPLICATION COMPLEX GINS PROTEIN PSF3"/>
    <property type="match status" value="1"/>
</dbReference>
<organism evidence="10 11">
    <name type="scientific">Zygosaccharomyces bailii (strain CLIB 213 / ATCC 58445 / CBS 680 / BCRC 21525 / NBRC 1098 / NCYC 1416 / NRRL Y-2227)</name>
    <dbReference type="NCBI Taxonomy" id="1333698"/>
    <lineage>
        <taxon>Eukaryota</taxon>
        <taxon>Fungi</taxon>
        <taxon>Dikarya</taxon>
        <taxon>Ascomycota</taxon>
        <taxon>Saccharomycotina</taxon>
        <taxon>Saccharomycetes</taxon>
        <taxon>Saccharomycetales</taxon>
        <taxon>Saccharomycetaceae</taxon>
        <taxon>Zygosaccharomyces</taxon>
    </lineage>
</organism>
<dbReference type="EMBL" id="HG316454">
    <property type="protein sequence ID" value="CDF87344.1"/>
    <property type="molecule type" value="Genomic_DNA"/>
</dbReference>
<dbReference type="AlphaFoldDB" id="A0A8J2X4V7"/>
<dbReference type="CDD" id="cd11713">
    <property type="entry name" value="GINS_A_psf3"/>
    <property type="match status" value="1"/>
</dbReference>
<dbReference type="Gene3D" id="1.20.58.2050">
    <property type="match status" value="1"/>
</dbReference>
<dbReference type="InterPro" id="IPR038437">
    <property type="entry name" value="GINS_Psf3_sf"/>
</dbReference>
<protein>
    <recommendedName>
        <fullName evidence="4 7">DNA replication complex GINS protein PSF3</fullName>
    </recommendedName>
</protein>
<dbReference type="GO" id="GO:0000811">
    <property type="term" value="C:GINS complex"/>
    <property type="evidence" value="ECO:0007669"/>
    <property type="project" value="UniProtKB-UniRule"/>
</dbReference>
<evidence type="ECO:0000259" key="9">
    <source>
        <dbReference type="Pfam" id="PF22466"/>
    </source>
</evidence>
<comment type="function">
    <text evidence="7">The GINS complex plays an essential role in the initiation of DNA replication.</text>
</comment>
<feature type="domain" description="GINS subunit" evidence="8">
    <location>
        <begin position="81"/>
        <end position="181"/>
    </location>
</feature>
<dbReference type="Proteomes" id="UP000019375">
    <property type="component" value="Unassembled WGS sequence"/>
</dbReference>
<evidence type="ECO:0000313" key="11">
    <source>
        <dbReference type="Proteomes" id="UP000019375"/>
    </source>
</evidence>
<dbReference type="GO" id="GO:1902975">
    <property type="term" value="P:mitotic DNA replication initiation"/>
    <property type="evidence" value="ECO:0007669"/>
    <property type="project" value="TreeGrafter"/>
</dbReference>
<gene>
    <name evidence="10" type="ORF">BN860_04280g</name>
</gene>
<accession>A0A8J2X4V7</accession>
<evidence type="ECO:0000256" key="6">
    <source>
        <dbReference type="ARBA" id="ARBA00023242"/>
    </source>
</evidence>
<evidence type="ECO:0000256" key="5">
    <source>
        <dbReference type="ARBA" id="ARBA00022705"/>
    </source>
</evidence>
<dbReference type="OrthoDB" id="10251744at2759"/>
<dbReference type="CDD" id="cd21693">
    <property type="entry name" value="GINS_B_Psf3"/>
    <property type="match status" value="1"/>
</dbReference>
<evidence type="ECO:0000313" key="10">
    <source>
        <dbReference type="EMBL" id="CDF87344.1"/>
    </source>
</evidence>
<evidence type="ECO:0000256" key="4">
    <source>
        <dbReference type="ARBA" id="ARBA00015140"/>
    </source>
</evidence>
<comment type="subunit">
    <text evidence="3">Component of the GINS complex which is a heterotetramer of SLD5, PSF1, PSF2 and PSF3.</text>
</comment>
<keyword evidence="5 7" id="KW-0235">DNA replication</keyword>
<keyword evidence="6 7" id="KW-0539">Nucleus</keyword>
<sequence length="184" mass="20270">MGYYDVDDILADSADFSCKFQYDMPGLGYLEGNPGRSIDKNARLDLPLWLARILAIVGGADGEDDTDEVPPFVELLPADIFSPKVVNAIKADAVAIDLHSISSHFQALALKWIALFGDDKLAAVCSKMVLLRALEINAHAGSVNVYPAADSSSPFLLTLDEAEKKLYKKSHDAYREHKRWMVEN</sequence>
<comment type="similarity">
    <text evidence="2 7">Belongs to the GINS3/PSF3 family.</text>
</comment>
<keyword evidence="11" id="KW-1185">Reference proteome</keyword>
<dbReference type="InterPro" id="IPR036224">
    <property type="entry name" value="GINS_bundle-like_dom_sf"/>
</dbReference>
<dbReference type="Pfam" id="PF22466">
    <property type="entry name" value="PSF3_N"/>
    <property type="match status" value="1"/>
</dbReference>
<dbReference type="InterPro" id="IPR055221">
    <property type="entry name" value="PSF3_N"/>
</dbReference>
<dbReference type="PANTHER" id="PTHR22768">
    <property type="entry name" value="DNA REPLICATION COMPLEX GINS PROTEIN PSF3"/>
    <property type="match status" value="1"/>
</dbReference>
<comment type="subcellular location">
    <subcellularLocation>
        <location evidence="1 7">Nucleus</location>
    </subcellularLocation>
</comment>
<proteinExistence type="inferred from homology"/>
<evidence type="ECO:0000256" key="3">
    <source>
        <dbReference type="ARBA" id="ARBA00011352"/>
    </source>
</evidence>
<evidence type="ECO:0000259" key="8">
    <source>
        <dbReference type="Pfam" id="PF05916"/>
    </source>
</evidence>
<dbReference type="SUPFAM" id="SSF158573">
    <property type="entry name" value="GINS helical bundle-like"/>
    <property type="match status" value="1"/>
</dbReference>
<dbReference type="SUPFAM" id="SSF160059">
    <property type="entry name" value="PriA/YqbF domain"/>
    <property type="match status" value="1"/>
</dbReference>
<evidence type="ECO:0000256" key="1">
    <source>
        <dbReference type="ARBA" id="ARBA00004123"/>
    </source>
</evidence>
<name>A0A8J2X4V7_ZYGB2</name>
<evidence type="ECO:0000256" key="7">
    <source>
        <dbReference type="RuleBase" id="RU367161"/>
    </source>
</evidence>
<reference evidence="11" key="1">
    <citation type="journal article" date="2013" name="Genome Announc.">
        <title>Genome sequence of the food spoilage yeast Zygosaccharomyces bailii CLIB 213(T).</title>
        <authorList>
            <person name="Galeote V."/>
            <person name="Bigey F."/>
            <person name="Devillers H."/>
            <person name="Neuveglise C."/>
            <person name="Dequin S."/>
        </authorList>
    </citation>
    <scope>NUCLEOTIDE SEQUENCE [LARGE SCALE GENOMIC DNA]</scope>
    <source>
        <strain evidence="11">CLIB 213 / ATCC 58445 / CBS 680 / CCRC 21525 / NBRC 1098 / NCYC 1416 / NRRL Y-2227</strain>
    </source>
</reference>
<dbReference type="InterPro" id="IPR010492">
    <property type="entry name" value="GINS_Psf3"/>
</dbReference>
<feature type="domain" description="DNA replication complex GINS protein PSF3 N-terminal" evidence="9">
    <location>
        <begin position="4"/>
        <end position="56"/>
    </location>
</feature>
<dbReference type="Pfam" id="PF05916">
    <property type="entry name" value="Sld5"/>
    <property type="match status" value="1"/>
</dbReference>